<evidence type="ECO:0000313" key="3">
    <source>
        <dbReference type="EMBL" id="PUA34247.1"/>
    </source>
</evidence>
<accession>A0A2R7YA15</accession>
<name>A0A2R7YA15_9ARCH</name>
<dbReference type="EMBL" id="NDWU01000002">
    <property type="protein sequence ID" value="PUA34247.1"/>
    <property type="molecule type" value="Genomic_DNA"/>
</dbReference>
<proteinExistence type="predicted"/>
<evidence type="ECO:0008006" key="5">
    <source>
        <dbReference type="Google" id="ProtNLM"/>
    </source>
</evidence>
<dbReference type="Proteomes" id="UP000244066">
    <property type="component" value="Unassembled WGS sequence"/>
</dbReference>
<reference evidence="3 4" key="1">
    <citation type="submission" date="2017-04" db="EMBL/GenBank/DDBJ databases">
        <title>Draft Aigarchaeota genome from a New Zealand hot spring.</title>
        <authorList>
            <person name="Reysenbach A.-L."/>
            <person name="Donaho J.A."/>
            <person name="Gerhart J."/>
            <person name="Kelley J.F."/>
            <person name="Kouba K."/>
            <person name="Podar M."/>
            <person name="Stott M."/>
        </authorList>
    </citation>
    <scope>NUCLEOTIDE SEQUENCE [LARGE SCALE GENOMIC DNA]</scope>
    <source>
        <strain evidence="3">NZ13_MG1</strain>
    </source>
</reference>
<gene>
    <name evidence="3" type="ORF">B9J98_01270</name>
</gene>
<dbReference type="AlphaFoldDB" id="A0A2R7YA15"/>
<organism evidence="3 4">
    <name type="scientific">Candidatus Terraquivivens tikiterensis</name>
    <dbReference type="NCBI Taxonomy" id="1980982"/>
    <lineage>
        <taxon>Archaea</taxon>
        <taxon>Nitrososphaerota</taxon>
        <taxon>Candidatus Wolframiiraptoraceae</taxon>
        <taxon>Candidatus Terraquivivens</taxon>
    </lineage>
</organism>
<evidence type="ECO:0000259" key="1">
    <source>
        <dbReference type="Pfam" id="PF04256"/>
    </source>
</evidence>
<dbReference type="Pfam" id="PF18481">
    <property type="entry name" value="DUF5616"/>
    <property type="match status" value="1"/>
</dbReference>
<evidence type="ECO:0000313" key="4">
    <source>
        <dbReference type="Proteomes" id="UP000244066"/>
    </source>
</evidence>
<feature type="domain" description="DUF5616" evidence="2">
    <location>
        <begin position="78"/>
        <end position="214"/>
    </location>
</feature>
<feature type="domain" description="DUF434" evidence="1">
    <location>
        <begin position="17"/>
        <end position="72"/>
    </location>
</feature>
<dbReference type="InterPro" id="IPR041652">
    <property type="entry name" value="DUF5616"/>
</dbReference>
<evidence type="ECO:0000259" key="2">
    <source>
        <dbReference type="Pfam" id="PF18481"/>
    </source>
</evidence>
<dbReference type="InterPro" id="IPR007368">
    <property type="entry name" value="DUF434"/>
</dbReference>
<comment type="caution">
    <text evidence="3">The sequence shown here is derived from an EMBL/GenBank/DDBJ whole genome shotgun (WGS) entry which is preliminary data.</text>
</comment>
<dbReference type="PANTHER" id="PTHR42252">
    <property type="entry name" value="DUF5616 DOMAIN-CONTAINING PROTEIN"/>
    <property type="match status" value="1"/>
</dbReference>
<dbReference type="Pfam" id="PF04256">
    <property type="entry name" value="DUF434"/>
    <property type="match status" value="1"/>
</dbReference>
<sequence length="231" mass="26252">MVGFMDDVEWVRSVWDKLLRAAEDLRYLLDREYKRESAVDFVANRYVLDRMARSILYRCVSSSEWARKVREKAMDPSGLKGVKVAVDGFNVLNTLQSFKDGRLLVLCDDGVVRDVSEVHGDFKPTGATEGLIRLIVKTLKELKAEEAIFYYESQISRSGEISALTRKILEEEGMKGSAETEKSVDSALLRDRCVVVSSDSVVIHRADRFFDLAGYIILKERPYNLVSLKNV</sequence>
<dbReference type="PANTHER" id="PTHR42252:SF1">
    <property type="entry name" value="DUF434 DOMAIN-CONTAINING PROTEIN"/>
    <property type="match status" value="1"/>
</dbReference>
<protein>
    <recommendedName>
        <fullName evidence="5">DUF434 domain-containing protein</fullName>
    </recommendedName>
</protein>